<dbReference type="AlphaFoldDB" id="A0AAD6X8K1"/>
<keyword evidence="2" id="KW-1185">Reference proteome</keyword>
<evidence type="ECO:0000313" key="1">
    <source>
        <dbReference type="EMBL" id="KAJ7038871.1"/>
    </source>
</evidence>
<organism evidence="1 2">
    <name type="scientific">Mycena alexandri</name>
    <dbReference type="NCBI Taxonomy" id="1745969"/>
    <lineage>
        <taxon>Eukaryota</taxon>
        <taxon>Fungi</taxon>
        <taxon>Dikarya</taxon>
        <taxon>Basidiomycota</taxon>
        <taxon>Agaricomycotina</taxon>
        <taxon>Agaricomycetes</taxon>
        <taxon>Agaricomycetidae</taxon>
        <taxon>Agaricales</taxon>
        <taxon>Marasmiineae</taxon>
        <taxon>Mycenaceae</taxon>
        <taxon>Mycena</taxon>
    </lineage>
</organism>
<accession>A0AAD6X8K1</accession>
<dbReference type="Proteomes" id="UP001218188">
    <property type="component" value="Unassembled WGS sequence"/>
</dbReference>
<proteinExistence type="predicted"/>
<dbReference type="EMBL" id="JARJCM010000029">
    <property type="protein sequence ID" value="KAJ7038871.1"/>
    <property type="molecule type" value="Genomic_DNA"/>
</dbReference>
<name>A0AAD6X8K1_9AGAR</name>
<gene>
    <name evidence="1" type="ORF">C8F04DRAFT_997460</name>
</gene>
<reference evidence="1" key="1">
    <citation type="submission" date="2023-03" db="EMBL/GenBank/DDBJ databases">
        <title>Massive genome expansion in bonnet fungi (Mycena s.s.) driven by repeated elements and novel gene families across ecological guilds.</title>
        <authorList>
            <consortium name="Lawrence Berkeley National Laboratory"/>
            <person name="Harder C.B."/>
            <person name="Miyauchi S."/>
            <person name="Viragh M."/>
            <person name="Kuo A."/>
            <person name="Thoen E."/>
            <person name="Andreopoulos B."/>
            <person name="Lu D."/>
            <person name="Skrede I."/>
            <person name="Drula E."/>
            <person name="Henrissat B."/>
            <person name="Morin E."/>
            <person name="Kohler A."/>
            <person name="Barry K."/>
            <person name="LaButti K."/>
            <person name="Morin E."/>
            <person name="Salamov A."/>
            <person name="Lipzen A."/>
            <person name="Mereny Z."/>
            <person name="Hegedus B."/>
            <person name="Baldrian P."/>
            <person name="Stursova M."/>
            <person name="Weitz H."/>
            <person name="Taylor A."/>
            <person name="Grigoriev I.V."/>
            <person name="Nagy L.G."/>
            <person name="Martin F."/>
            <person name="Kauserud H."/>
        </authorList>
    </citation>
    <scope>NUCLEOTIDE SEQUENCE</scope>
    <source>
        <strain evidence="1">CBHHK200</strain>
    </source>
</reference>
<evidence type="ECO:0000313" key="2">
    <source>
        <dbReference type="Proteomes" id="UP001218188"/>
    </source>
</evidence>
<protein>
    <recommendedName>
        <fullName evidence="3">F-box domain-containing protein</fullName>
    </recommendedName>
</protein>
<evidence type="ECO:0008006" key="3">
    <source>
        <dbReference type="Google" id="ProtNLM"/>
    </source>
</evidence>
<sequence length="127" mass="14080">MDTANNILDTNAVPDDADCQRIHELLVGPRKEIIELTDKINGLAPGLTDERNDPTSFIDSELEAHQALVSLACRLPEDLAAEIFTGTLPSNLNATMSSRESPLLLCQICRAWRRLAFSTPRLWVSLH</sequence>
<feature type="non-terminal residue" evidence="1">
    <location>
        <position position="1"/>
    </location>
</feature>
<comment type="caution">
    <text evidence="1">The sequence shown here is derived from an EMBL/GenBank/DDBJ whole genome shotgun (WGS) entry which is preliminary data.</text>
</comment>